<dbReference type="PIRSF" id="PIRSF028704">
    <property type="entry name" value="UPC028704"/>
    <property type="match status" value="1"/>
</dbReference>
<dbReference type="Proteomes" id="UP000186559">
    <property type="component" value="Chromosome"/>
</dbReference>
<feature type="region of interest" description="Disordered" evidence="1">
    <location>
        <begin position="381"/>
        <end position="416"/>
    </location>
</feature>
<evidence type="ECO:0000313" key="3">
    <source>
        <dbReference type="EMBL" id="APX25159.1"/>
    </source>
</evidence>
<dbReference type="KEGG" id="tpro:Ga0080559_TMP4363"/>
<accession>A0A1U7DAK0</accession>
<feature type="transmembrane region" description="Helical" evidence="2">
    <location>
        <begin position="211"/>
        <end position="231"/>
    </location>
</feature>
<feature type="compositionally biased region" description="Basic and acidic residues" evidence="1">
    <location>
        <begin position="392"/>
        <end position="401"/>
    </location>
</feature>
<dbReference type="InterPro" id="IPR014550">
    <property type="entry name" value="UCP028704_OpgC"/>
</dbReference>
<proteinExistence type="predicted"/>
<keyword evidence="4" id="KW-1185">Reference proteome</keyword>
<name>A0A1U7DAK0_9RHOB</name>
<feature type="transmembrane region" description="Helical" evidence="2">
    <location>
        <begin position="55"/>
        <end position="76"/>
    </location>
</feature>
<feature type="transmembrane region" description="Helical" evidence="2">
    <location>
        <begin position="297"/>
        <end position="313"/>
    </location>
</feature>
<dbReference type="STRING" id="1229727.Ga0080559_TMP4363"/>
<dbReference type="RefSeq" id="WP_083697888.1">
    <property type="nucleotide sequence ID" value="NZ_BMEW01000006.1"/>
</dbReference>
<dbReference type="EMBL" id="CP014796">
    <property type="protein sequence ID" value="APX25159.1"/>
    <property type="molecule type" value="Genomic_DNA"/>
</dbReference>
<evidence type="ECO:0000256" key="1">
    <source>
        <dbReference type="SAM" id="MobiDB-lite"/>
    </source>
</evidence>
<dbReference type="Pfam" id="PF10129">
    <property type="entry name" value="OpgC_C"/>
    <property type="match status" value="1"/>
</dbReference>
<gene>
    <name evidence="3" type="ORF">Ga0080559_TMP4363</name>
</gene>
<dbReference type="PANTHER" id="PTHR38592">
    <property type="entry name" value="BLL4819 PROTEIN"/>
    <property type="match status" value="1"/>
</dbReference>
<keyword evidence="2" id="KW-1133">Transmembrane helix</keyword>
<feature type="transmembrane region" description="Helical" evidence="2">
    <location>
        <begin position="182"/>
        <end position="199"/>
    </location>
</feature>
<reference evidence="3 4" key="1">
    <citation type="submission" date="2016-03" db="EMBL/GenBank/DDBJ databases">
        <title>Deep-sea bacteria in the southern Pacific.</title>
        <authorList>
            <person name="Tang K."/>
        </authorList>
    </citation>
    <scope>NUCLEOTIDE SEQUENCE [LARGE SCALE GENOMIC DNA]</scope>
    <source>
        <strain evidence="3 4">JLT2016</strain>
    </source>
</reference>
<feature type="transmembrane region" description="Helical" evidence="2">
    <location>
        <begin position="359"/>
        <end position="378"/>
    </location>
</feature>
<keyword evidence="2" id="KW-0812">Transmembrane</keyword>
<feature type="transmembrane region" description="Helical" evidence="2">
    <location>
        <begin position="243"/>
        <end position="261"/>
    </location>
</feature>
<evidence type="ECO:0000256" key="2">
    <source>
        <dbReference type="SAM" id="Phobius"/>
    </source>
</evidence>
<keyword evidence="2" id="KW-0472">Membrane</keyword>
<dbReference type="AlphaFoldDB" id="A0A1U7DAK0"/>
<feature type="transmembrane region" description="Helical" evidence="2">
    <location>
        <begin position="97"/>
        <end position="121"/>
    </location>
</feature>
<dbReference type="PANTHER" id="PTHR38592:SF3">
    <property type="entry name" value="BLL4819 PROTEIN"/>
    <property type="match status" value="1"/>
</dbReference>
<evidence type="ECO:0000313" key="4">
    <source>
        <dbReference type="Proteomes" id="UP000186559"/>
    </source>
</evidence>
<evidence type="ECO:0008006" key="5">
    <source>
        <dbReference type="Google" id="ProtNLM"/>
    </source>
</evidence>
<organism evidence="3 4">
    <name type="scientific">Salipiger profundus</name>
    <dbReference type="NCBI Taxonomy" id="1229727"/>
    <lineage>
        <taxon>Bacteria</taxon>
        <taxon>Pseudomonadati</taxon>
        <taxon>Pseudomonadota</taxon>
        <taxon>Alphaproteobacteria</taxon>
        <taxon>Rhodobacterales</taxon>
        <taxon>Roseobacteraceae</taxon>
        <taxon>Salipiger</taxon>
    </lineage>
</organism>
<sequence>MRPSEPGLEAGGVPVAGARSARDPRIDAFRGAALVTIFIDHVPGNPYEHLTLRNWGFSDAAEAFFLMSGIAAGLAYSKGMGSGTFLNGALPVWRRSWTLYLVHLFLTFWAIAIFAGGAALFDTPGLLEKINLAKVFDMPEQTLPALPLLLHQLGYVNILPVYCVLLLSAPFLIRVGISWPKVLAGASVLLWFAAGLWRLNLPNHPNPGGWFFNPFSWQIIFVMGLLTGIGIRKGERFVPVSRGLFWAAVGFLVLVLAWRYVPGVGAFLNHQMARLGAAGVPFHIVSHDKTFVAVPRLLHALSLAYVLSCLPVVRRAAAHDLASPFRLLGRHGLLVFAAGTLASLAFQVVLSSAVNPAPLSWMVLPVGAFVMLGVALLAEKRRKGGGGSSGGAKERPREPRMAELGPAPAVASVPRS</sequence>
<feature type="transmembrane region" description="Helical" evidence="2">
    <location>
        <begin position="153"/>
        <end position="173"/>
    </location>
</feature>
<feature type="transmembrane region" description="Helical" evidence="2">
    <location>
        <begin position="333"/>
        <end position="353"/>
    </location>
</feature>
<protein>
    <recommendedName>
        <fullName evidence="5">OpgC protein</fullName>
    </recommendedName>
</protein>